<keyword evidence="1" id="KW-0732">Signal</keyword>
<evidence type="ECO:0000313" key="3">
    <source>
        <dbReference type="EMBL" id="WCT13689.1"/>
    </source>
</evidence>
<evidence type="ECO:0000259" key="2">
    <source>
        <dbReference type="Pfam" id="PF19404"/>
    </source>
</evidence>
<feature type="chain" id="PRO_5045662167" evidence="1">
    <location>
        <begin position="23"/>
        <end position="1198"/>
    </location>
</feature>
<organism evidence="3 4">
    <name type="scientific">Mucilaginibacter jinjuensis</name>
    <dbReference type="NCBI Taxonomy" id="1176721"/>
    <lineage>
        <taxon>Bacteria</taxon>
        <taxon>Pseudomonadati</taxon>
        <taxon>Bacteroidota</taxon>
        <taxon>Sphingobacteriia</taxon>
        <taxon>Sphingobacteriales</taxon>
        <taxon>Sphingobacteriaceae</taxon>
        <taxon>Mucilaginibacter</taxon>
    </lineage>
</organism>
<sequence>MRQIIKSLCIVYLIAATSILKAQTINNLSNYTPPSPNATSTVSALGSYNVSLYSGKLNYYAKLKDFTIGKINMSLGLTYSTSGIRVQDISGPEGLGWSLSMGGAITRFVAGLPDEAPYGYCGINNIGAKNYSAQNLDYYTNVLSGAYDSRPDRFYFSFLGYSGMFELDTNGNPVLQSSYGLKMLYSPFNHTNGRLYGGAEDWIIQDQSGNKYYFGDEYVEDNYTRTNGQNNIRNIESINAWYIKKIITSDNLVISFDYLKSGSVSYTNYVNVEKKDNSHNNIDPIITTYDENSTDYVEPLYLAKIASGNFEIDFKYNLSRTDLPNALALTEVDARESNQVKAIYGFHYSYFPSSGGSDLRLRLDGISQVSNKNYAINYLYSFNYNSLNLPPRNSIQTDYLGLYNSNPGTSNIQGYQGCDKSPDLARSQANILTSVINNLGGATNFFYEQNEISGGVKESGLRVKKISQMNGSTEINSETYDYTDPSTNQSSGIVLQSYNNVTDNYYINYVSSEPVSALFDLTGVQIGYSYVTINKPDGSAIRYKFTDANTYKDYNTITYYYNTAGNTDSPSSSSALTIGDVVNTSYAFARGKVLSEEYLNSNKQVVKSVTNNYVLSGKTGDVVGVVILPQYILNVNSGFYRSKYDFFTQDLQLNSKTTVTNIYSGATLVNSVTENESYTYNLLAPNLTNTVDKTLSNGDVARTRYRHPNDILVNYVSTANTNMPISYMVSNNMVSDPVQVVNSIVSNGVEKITNATLTSYKAINSNVVKPYSVYRLNADASFNPQSFTFSTVSNNGSTETMSNDSHMEATKILSYDNYGNLITSASAFTAEGPSGFLWSHNGMLPLAEIKNATGNEVFVEDFEGNFNSGVTTGAAHTGTRYYSGSSYVLNWTIPDSRSYVISFWYHQSGSWKYSPPQTFSSNSFTLTGGDAYDDIRICPSDALLSTSTFDPFIGMLSLIDAKGQTSSYEYDGFTRLVNVRDRYGNILKNYVYHNVSPNPLYSNTAQSVSLPSDNCGPGYAGIQTIYNIAAGTVSSPYSQADADLQATIYAQNLANSSGGCVLQPIIYARVEYNNYNYTSYTQDQYDYGNQTTADIYVRFYADANCTIPLSLNLPINAVIAQTTDEQLAYGSPAIPVSNFTVNVPAGSNSYFVGNQVLYSTSSYTDPQSGYGSVTDTYSYSYALSTDYTTIYTPLPTKQ</sequence>
<dbReference type="Pfam" id="PF19404">
    <property type="entry name" value="DUF5977"/>
    <property type="match status" value="1"/>
</dbReference>
<keyword evidence="4" id="KW-1185">Reference proteome</keyword>
<gene>
    <name evidence="3" type="ORF">PQO05_07035</name>
</gene>
<accession>A0ABY7TBX8</accession>
<protein>
    <submittedName>
        <fullName evidence="3">DUF5977 domain-containing protein</fullName>
    </submittedName>
</protein>
<dbReference type="Proteomes" id="UP001216139">
    <property type="component" value="Chromosome"/>
</dbReference>
<reference evidence="3 4" key="1">
    <citation type="submission" date="2023-02" db="EMBL/GenBank/DDBJ databases">
        <title>Genome sequence of Mucilaginibacter jinjuensis strain KACC 16571.</title>
        <authorList>
            <person name="Kim S."/>
            <person name="Heo J."/>
            <person name="Kwon S.-W."/>
        </authorList>
    </citation>
    <scope>NUCLEOTIDE SEQUENCE [LARGE SCALE GENOMIC DNA]</scope>
    <source>
        <strain evidence="3 4">KACC 16571</strain>
    </source>
</reference>
<dbReference type="EMBL" id="CP117167">
    <property type="protein sequence ID" value="WCT13689.1"/>
    <property type="molecule type" value="Genomic_DNA"/>
</dbReference>
<evidence type="ECO:0000256" key="1">
    <source>
        <dbReference type="SAM" id="SignalP"/>
    </source>
</evidence>
<name>A0ABY7TBX8_9SPHI</name>
<dbReference type="InterPro" id="IPR046020">
    <property type="entry name" value="DUF5977"/>
</dbReference>
<feature type="signal peptide" evidence="1">
    <location>
        <begin position="1"/>
        <end position="22"/>
    </location>
</feature>
<dbReference type="RefSeq" id="WP_273631995.1">
    <property type="nucleotide sequence ID" value="NZ_CP117167.1"/>
</dbReference>
<evidence type="ECO:0000313" key="4">
    <source>
        <dbReference type="Proteomes" id="UP001216139"/>
    </source>
</evidence>
<proteinExistence type="predicted"/>
<feature type="domain" description="DUF5977" evidence="2">
    <location>
        <begin position="1001"/>
        <end position="1061"/>
    </location>
</feature>